<evidence type="ECO:0000259" key="1">
    <source>
        <dbReference type="SMART" id="SM00867"/>
    </source>
</evidence>
<dbReference type="KEGG" id="suln:FJR47_09330"/>
<proteinExistence type="predicted"/>
<dbReference type="PANTHER" id="PTHR34406">
    <property type="entry name" value="PROTEIN YCEI"/>
    <property type="match status" value="1"/>
</dbReference>
<dbReference type="SUPFAM" id="SSF101874">
    <property type="entry name" value="YceI-like"/>
    <property type="match status" value="1"/>
</dbReference>
<accession>A0AAJ4A526</accession>
<sequence length="192" mass="21246">MKKLQLLIVLLLLGASTLFGGVYSIDASHTNVGFSVKHMMISTVNGEFQKFDGNFELDEKNNLVALKGEMDVNSINTNIAKRDAHLKSAEIFNAEQFPKVTFILDKVKGDKAYGKLTIKNTTKDVVLDYDFGGTITDPWGKQRAGLSLSGEIDRRDYDITWNQALEAGGVVVSEIVKLNVEIQGILKSEDEF</sequence>
<gene>
    <name evidence="2" type="ORF">FJR47_09330</name>
</gene>
<name>A0AAJ4A526_9BACT</name>
<dbReference type="InterPro" id="IPR036761">
    <property type="entry name" value="TTHA0802/YceI-like_sf"/>
</dbReference>
<dbReference type="SMART" id="SM00867">
    <property type="entry name" value="YceI"/>
    <property type="match status" value="1"/>
</dbReference>
<dbReference type="Gene3D" id="2.40.128.110">
    <property type="entry name" value="Lipid/polyisoprenoid-binding, YceI-like"/>
    <property type="match status" value="1"/>
</dbReference>
<dbReference type="Pfam" id="PF04264">
    <property type="entry name" value="YceI"/>
    <property type="match status" value="1"/>
</dbReference>
<reference evidence="3" key="1">
    <citation type="submission" date="2019-06" db="EMBL/GenBank/DDBJ databases">
        <title>Sulfurimonas gotlandica sp. nov., a chemoautotrophic and psychrotolerant epsilonproteobacterium isolated from a pelagic redoxcline, and an emended description of the genus Sulfurimonas.</title>
        <authorList>
            <person name="Wang S."/>
            <person name="Jiang L."/>
            <person name="Shao Z."/>
        </authorList>
    </citation>
    <scope>NUCLEOTIDE SEQUENCE [LARGE SCALE GENOMIC DNA]</scope>
    <source>
        <strain evidence="3">1-1N</strain>
    </source>
</reference>
<dbReference type="RefSeq" id="WP_152300171.1">
    <property type="nucleotide sequence ID" value="NZ_CP041166.1"/>
</dbReference>
<dbReference type="PANTHER" id="PTHR34406:SF1">
    <property type="entry name" value="PROTEIN YCEI"/>
    <property type="match status" value="1"/>
</dbReference>
<protein>
    <submittedName>
        <fullName evidence="2">YceI family protein</fullName>
    </submittedName>
</protein>
<feature type="domain" description="Lipid/polyisoprenoid-binding YceI-like" evidence="1">
    <location>
        <begin position="22"/>
        <end position="185"/>
    </location>
</feature>
<dbReference type="InterPro" id="IPR007372">
    <property type="entry name" value="Lipid/polyisoprenoid-bd_YceI"/>
</dbReference>
<evidence type="ECO:0000313" key="2">
    <source>
        <dbReference type="EMBL" id="QFR44111.1"/>
    </source>
</evidence>
<evidence type="ECO:0000313" key="3">
    <source>
        <dbReference type="Proteomes" id="UP000326061"/>
    </source>
</evidence>
<organism evidence="2 3">
    <name type="scientific">Sulfurimonas xiamenensis</name>
    <dbReference type="NCBI Taxonomy" id="2590021"/>
    <lineage>
        <taxon>Bacteria</taxon>
        <taxon>Pseudomonadati</taxon>
        <taxon>Campylobacterota</taxon>
        <taxon>Epsilonproteobacteria</taxon>
        <taxon>Campylobacterales</taxon>
        <taxon>Sulfurimonadaceae</taxon>
        <taxon>Sulfurimonas</taxon>
    </lineage>
</organism>
<dbReference type="AlphaFoldDB" id="A0AAJ4A526"/>
<dbReference type="Proteomes" id="UP000326061">
    <property type="component" value="Chromosome"/>
</dbReference>
<keyword evidence="3" id="KW-1185">Reference proteome</keyword>
<dbReference type="EMBL" id="CP041166">
    <property type="protein sequence ID" value="QFR44111.1"/>
    <property type="molecule type" value="Genomic_DNA"/>
</dbReference>